<sequence length="491" mass="52407">MNRSIISLLCLSLAGCAAVGPEFHEPKVQAPASYSVWHGGDSSLRDTGLPAGTAESFARFNDPVLHDLQEKALAASFDVRSAAVRFAQSRMARDVAAGSFGPQVSARAGAARQRQSESGASTRMVDAIAPAANRDALIGKLSAPFSLYQAGFDASWELDLWGRVRRSVEAADAGMAEASSLLRDVQLAVQLEVARNYYDLRAAQRQQALLREDLLATQEIANLVDARQRGGLASGLEVEQQQSTLAELQGRLPALLEQEAAALNRLSLLLAQTPGALQAQLAAVGGLAVVDAAVRGPDLALGVPGEVLRHRPDIQAAEARLQAATARIGVAVADLYPRVTLGMSLGLESVDAGKFGDWGSRQWSLGPSLQLPLFDNGRRRATVELRELEQQEAAINFHKTVLKAWHEMDDALSAYAAERQRQQALAAREASARTTLELAAARARRGMSDQLPVLQAQRALLAVQRERSASDSALALRLLAICKASGLAPQT</sequence>
<evidence type="ECO:0000313" key="4">
    <source>
        <dbReference type="Proteomes" id="UP000472320"/>
    </source>
</evidence>
<dbReference type="GO" id="GO:0015562">
    <property type="term" value="F:efflux transmembrane transporter activity"/>
    <property type="evidence" value="ECO:0007669"/>
    <property type="project" value="InterPro"/>
</dbReference>
<feature type="chain" id="PRO_5027165351" evidence="2">
    <location>
        <begin position="18"/>
        <end position="491"/>
    </location>
</feature>
<dbReference type="NCBIfam" id="TIGR01845">
    <property type="entry name" value="outer_NodT"/>
    <property type="match status" value="1"/>
</dbReference>
<dbReference type="EMBL" id="WNKX01000014">
    <property type="protein sequence ID" value="MTW12491.1"/>
    <property type="molecule type" value="Genomic_DNA"/>
</dbReference>
<feature type="signal peptide" evidence="2">
    <location>
        <begin position="1"/>
        <end position="17"/>
    </location>
</feature>
<gene>
    <name evidence="3" type="ORF">GM658_17935</name>
</gene>
<dbReference type="Pfam" id="PF02321">
    <property type="entry name" value="OEP"/>
    <property type="match status" value="2"/>
</dbReference>
<keyword evidence="2" id="KW-0472">Membrane</keyword>
<dbReference type="PANTHER" id="PTHR30203">
    <property type="entry name" value="OUTER MEMBRANE CATION EFFLUX PROTEIN"/>
    <property type="match status" value="1"/>
</dbReference>
<dbReference type="GO" id="GO:0005886">
    <property type="term" value="C:plasma membrane"/>
    <property type="evidence" value="ECO:0007669"/>
    <property type="project" value="UniProtKB-SubCell"/>
</dbReference>
<accession>A0A6L6QJZ8</accession>
<dbReference type="OrthoDB" id="9770517at2"/>
<dbReference type="RefSeq" id="WP_155455427.1">
    <property type="nucleotide sequence ID" value="NZ_WNKX01000014.1"/>
</dbReference>
<keyword evidence="2" id="KW-0449">Lipoprotein</keyword>
<dbReference type="Proteomes" id="UP000472320">
    <property type="component" value="Unassembled WGS sequence"/>
</dbReference>
<dbReference type="AlphaFoldDB" id="A0A6L6QJZ8"/>
<comment type="similarity">
    <text evidence="1 2">Belongs to the outer membrane factor (OMF) (TC 1.B.17) family.</text>
</comment>
<dbReference type="Gene3D" id="1.20.1600.10">
    <property type="entry name" value="Outer membrane efflux proteins (OEP)"/>
    <property type="match status" value="1"/>
</dbReference>
<reference evidence="3 4" key="1">
    <citation type="submission" date="2019-11" db="EMBL/GenBank/DDBJ databases">
        <title>Type strains purchased from KCTC, JCM and DSMZ.</title>
        <authorList>
            <person name="Lu H."/>
        </authorList>
    </citation>
    <scope>NUCLEOTIDE SEQUENCE [LARGE SCALE GENOMIC DNA]</scope>
    <source>
        <strain evidence="3 4">JCM 31587</strain>
    </source>
</reference>
<keyword evidence="2" id="KW-0732">Signal</keyword>
<dbReference type="PANTHER" id="PTHR30203:SF25">
    <property type="entry name" value="OUTER MEMBRANE PROTEIN-RELATED"/>
    <property type="match status" value="1"/>
</dbReference>
<name>A0A6L6QJZ8_9BURK</name>
<dbReference type="SUPFAM" id="SSF56954">
    <property type="entry name" value="Outer membrane efflux proteins (OEP)"/>
    <property type="match status" value="1"/>
</dbReference>
<keyword evidence="2" id="KW-1134">Transmembrane beta strand</keyword>
<proteinExistence type="inferred from homology"/>
<evidence type="ECO:0000313" key="3">
    <source>
        <dbReference type="EMBL" id="MTW12491.1"/>
    </source>
</evidence>
<keyword evidence="2" id="KW-0812">Transmembrane</keyword>
<dbReference type="Gene3D" id="2.20.200.10">
    <property type="entry name" value="Outer membrane efflux proteins (OEP)"/>
    <property type="match status" value="1"/>
</dbReference>
<dbReference type="InterPro" id="IPR003423">
    <property type="entry name" value="OMP_efflux"/>
</dbReference>
<evidence type="ECO:0000256" key="2">
    <source>
        <dbReference type="RuleBase" id="RU362097"/>
    </source>
</evidence>
<comment type="subcellular location">
    <subcellularLocation>
        <location evidence="2">Cell membrane</location>
        <topology evidence="2">Lipid-anchor</topology>
    </subcellularLocation>
</comment>
<dbReference type="InterPro" id="IPR010131">
    <property type="entry name" value="MdtP/NodT-like"/>
</dbReference>
<evidence type="ECO:0000256" key="1">
    <source>
        <dbReference type="ARBA" id="ARBA00007613"/>
    </source>
</evidence>
<dbReference type="PROSITE" id="PS51257">
    <property type="entry name" value="PROKAR_LIPOPROTEIN"/>
    <property type="match status" value="1"/>
</dbReference>
<protein>
    <submittedName>
        <fullName evidence="3">Efflux transporter outer membrane subunit</fullName>
    </submittedName>
</protein>
<keyword evidence="2" id="KW-0564">Palmitate</keyword>
<organism evidence="3 4">
    <name type="scientific">Massilia eburnea</name>
    <dbReference type="NCBI Taxonomy" id="1776165"/>
    <lineage>
        <taxon>Bacteria</taxon>
        <taxon>Pseudomonadati</taxon>
        <taxon>Pseudomonadota</taxon>
        <taxon>Betaproteobacteria</taxon>
        <taxon>Burkholderiales</taxon>
        <taxon>Oxalobacteraceae</taxon>
        <taxon>Telluria group</taxon>
        <taxon>Massilia</taxon>
    </lineage>
</organism>
<keyword evidence="4" id="KW-1185">Reference proteome</keyword>
<comment type="caution">
    <text evidence="3">The sequence shown here is derived from an EMBL/GenBank/DDBJ whole genome shotgun (WGS) entry which is preliminary data.</text>
</comment>